<evidence type="ECO:0000256" key="2">
    <source>
        <dbReference type="SAM" id="Phobius"/>
    </source>
</evidence>
<sequence length="681" mass="75140">MAKVTKATSMLCCLAIASLSMLSVSASEGAALDATGHIKGEPAFGVTIPKETTYRDSDGKEVAHPCVDRKIGYQGHFDALYGTYNYSVKEPATGLPKLELMAVDGQQVVPQESLCFRLPPDAGTDGEELSRMRIPDDEEFSFLGKPGNIVWYAPQNIPFANGHRPIWAGLGAFDPHHEPNGKDSIPAHLDKYMYFELKDFSGPGKIDVFFKNNSRKEVERVFSSDDEELKTIKYEMGAHGHFNWTFSEPGIYELTWEAYVKNGAFKVKTEPVRQIWLVGSDEEVGLPKGTTTNLNEITKPLVKDTTNEPPTAPSEKKKPQGKSRPEKGHSETSSRCALDDSIDRAWKLTGTPKTIINDGHMDLALTRPDKEFVTVINREGKKYSSGDVTLAVPDSGGDQGGPLLKTDSWKDRIEAQISGSLTDQAWVLPESQDHKLPWVGFSNEDLPSDALLADSKMTVSLNKVELPHDGRMLSWHNGISGIDLLTDTDDLSKNLEYGLHAHDHQSMLFTKEGAYGLEYSFDITTASGKQESYPLHISYLVGDATIARAKEILAGEKLTNKSDKCREELKHTTKTIGGSLKKKPQEKESKKAVSVQNKSGKHNKDTVDSESARKRQQLAATSGSDTNGIYSFHDGDVQEEAVTTAAEWQELDTWWTQLSALLGILGILGAFVLFRKSMRNN</sequence>
<name>A0ABS0LDS2_9CORY</name>
<organism evidence="4 5">
    <name type="scientific">Corynebacterium belfantii</name>
    <dbReference type="NCBI Taxonomy" id="2014537"/>
    <lineage>
        <taxon>Bacteria</taxon>
        <taxon>Bacillati</taxon>
        <taxon>Actinomycetota</taxon>
        <taxon>Actinomycetes</taxon>
        <taxon>Mycobacteriales</taxon>
        <taxon>Corynebacteriaceae</taxon>
        <taxon>Corynebacterium</taxon>
    </lineage>
</organism>
<feature type="signal peptide" evidence="3">
    <location>
        <begin position="1"/>
        <end position="26"/>
    </location>
</feature>
<keyword evidence="2" id="KW-1133">Transmembrane helix</keyword>
<dbReference type="RefSeq" id="WP_197690239.1">
    <property type="nucleotide sequence ID" value="NZ_JADQUD010000037.1"/>
</dbReference>
<keyword evidence="2" id="KW-0472">Membrane</keyword>
<dbReference type="NCBIfam" id="TIGR03769">
    <property type="entry name" value="P_ac_wall_RPT"/>
    <property type="match status" value="1"/>
</dbReference>
<dbReference type="Proteomes" id="UP000615580">
    <property type="component" value="Unassembled WGS sequence"/>
</dbReference>
<reference evidence="4 5" key="1">
    <citation type="journal article" date="2020" name="J. Clin. Microbiol.">
        <title>Assessing the Genetic Diversity of Austrian Corynebacterium diphtheriae Clinical Isolates, 2011-2019.</title>
        <authorList>
            <person name="Schaeffer J."/>
            <person name="Huhulescu S."/>
            <person name="Stoeger A."/>
            <person name="Allerberger F."/>
            <person name="Ruppitsch W."/>
        </authorList>
    </citation>
    <scope>NUCLEOTIDE SEQUENCE [LARGE SCALE GENOMIC DNA]</scope>
    <source>
        <strain evidence="4 5">04-17</strain>
    </source>
</reference>
<gene>
    <name evidence="4" type="ORF">I4J41_09350</name>
</gene>
<keyword evidence="2" id="KW-0812">Transmembrane</keyword>
<feature type="transmembrane region" description="Helical" evidence="2">
    <location>
        <begin position="654"/>
        <end position="674"/>
    </location>
</feature>
<accession>A0ABS0LDS2</accession>
<evidence type="ECO:0000313" key="4">
    <source>
        <dbReference type="EMBL" id="MBG9354772.1"/>
    </source>
</evidence>
<feature type="region of interest" description="Disordered" evidence="1">
    <location>
        <begin position="573"/>
        <end position="627"/>
    </location>
</feature>
<feature type="chain" id="PRO_5046542385" evidence="3">
    <location>
        <begin position="27"/>
        <end position="681"/>
    </location>
</feature>
<comment type="caution">
    <text evidence="4">The sequence shown here is derived from an EMBL/GenBank/DDBJ whole genome shotgun (WGS) entry which is preliminary data.</text>
</comment>
<feature type="compositionally biased region" description="Polar residues" evidence="1">
    <location>
        <begin position="618"/>
        <end position="627"/>
    </location>
</feature>
<dbReference type="EMBL" id="JADQUG010000041">
    <property type="protein sequence ID" value="MBG9354772.1"/>
    <property type="molecule type" value="Genomic_DNA"/>
</dbReference>
<dbReference type="InterPro" id="IPR022435">
    <property type="entry name" value="Surface-anchored_actinobac"/>
</dbReference>
<protein>
    <submittedName>
        <fullName evidence="4">Choice-of-anchor M domain-containing protein</fullName>
    </submittedName>
</protein>
<feature type="region of interest" description="Disordered" evidence="1">
    <location>
        <begin position="287"/>
        <end position="336"/>
    </location>
</feature>
<keyword evidence="3" id="KW-0732">Signal</keyword>
<feature type="compositionally biased region" description="Basic and acidic residues" evidence="1">
    <location>
        <begin position="314"/>
        <end position="336"/>
    </location>
</feature>
<feature type="compositionally biased region" description="Basic and acidic residues" evidence="1">
    <location>
        <begin position="602"/>
        <end position="613"/>
    </location>
</feature>
<proteinExistence type="predicted"/>
<dbReference type="NCBIfam" id="NF038134">
    <property type="entry name" value="choice_anch_M"/>
    <property type="match status" value="2"/>
</dbReference>
<keyword evidence="5" id="KW-1185">Reference proteome</keyword>
<evidence type="ECO:0000313" key="5">
    <source>
        <dbReference type="Proteomes" id="UP000615580"/>
    </source>
</evidence>
<evidence type="ECO:0000256" key="3">
    <source>
        <dbReference type="SAM" id="SignalP"/>
    </source>
</evidence>
<evidence type="ECO:0000256" key="1">
    <source>
        <dbReference type="SAM" id="MobiDB-lite"/>
    </source>
</evidence>